<accession>A0A836C025</accession>
<dbReference type="AlphaFoldDB" id="A0A836C025"/>
<feature type="compositionally biased region" description="Low complexity" evidence="1">
    <location>
        <begin position="455"/>
        <end position="466"/>
    </location>
</feature>
<dbReference type="SUPFAM" id="SSF50370">
    <property type="entry name" value="Ricin B-like lectins"/>
    <property type="match status" value="1"/>
</dbReference>
<keyword evidence="3" id="KW-1185">Reference proteome</keyword>
<dbReference type="EMBL" id="JAEHOE010000034">
    <property type="protein sequence ID" value="KAG2494019.1"/>
    <property type="molecule type" value="Genomic_DNA"/>
</dbReference>
<feature type="region of interest" description="Disordered" evidence="1">
    <location>
        <begin position="442"/>
        <end position="467"/>
    </location>
</feature>
<proteinExistence type="predicted"/>
<dbReference type="PROSITE" id="PS50231">
    <property type="entry name" value="RICIN_B_LECTIN"/>
    <property type="match status" value="1"/>
</dbReference>
<organism evidence="2 3">
    <name type="scientific">Edaphochlamys debaryana</name>
    <dbReference type="NCBI Taxonomy" id="47281"/>
    <lineage>
        <taxon>Eukaryota</taxon>
        <taxon>Viridiplantae</taxon>
        <taxon>Chlorophyta</taxon>
        <taxon>core chlorophytes</taxon>
        <taxon>Chlorophyceae</taxon>
        <taxon>CS clade</taxon>
        <taxon>Chlamydomonadales</taxon>
        <taxon>Chlamydomonadales incertae sedis</taxon>
        <taxon>Edaphochlamys</taxon>
    </lineage>
</organism>
<comment type="caution">
    <text evidence="2">The sequence shown here is derived from an EMBL/GenBank/DDBJ whole genome shotgun (WGS) entry which is preliminary data.</text>
</comment>
<evidence type="ECO:0000256" key="1">
    <source>
        <dbReference type="SAM" id="MobiDB-lite"/>
    </source>
</evidence>
<gene>
    <name evidence="2" type="ORF">HYH03_007945</name>
</gene>
<name>A0A836C025_9CHLO</name>
<dbReference type="Gene3D" id="2.80.10.50">
    <property type="match status" value="1"/>
</dbReference>
<reference evidence="2" key="1">
    <citation type="journal article" date="2020" name="bioRxiv">
        <title>Comparative genomics of Chlamydomonas.</title>
        <authorList>
            <person name="Craig R.J."/>
            <person name="Hasan A.R."/>
            <person name="Ness R.W."/>
            <person name="Keightley P.D."/>
        </authorList>
    </citation>
    <scope>NUCLEOTIDE SEQUENCE</scope>
    <source>
        <strain evidence="2">CCAP 11/70</strain>
    </source>
</reference>
<evidence type="ECO:0000313" key="3">
    <source>
        <dbReference type="Proteomes" id="UP000612055"/>
    </source>
</evidence>
<evidence type="ECO:0000313" key="2">
    <source>
        <dbReference type="EMBL" id="KAG2494019.1"/>
    </source>
</evidence>
<sequence length="486" mass="52118">MALAWSSTVVAVSTNRRLLEASSAKLTSLVINPGQVCPASSSVCNPAATQCGLYSRPLTLAASAPWACDELWSTSGKYVLRFVAGKLAVVDAKRNEIVWNAGYTGAPPAAIANFPILQYALLPGNKGTWDHRINVQGTPSAWFPVGYTSVMSTGRVVNPQMGVKNAPFTMELRDNGILVVRNKLNKTAWTSSGPEWEPCTKYVVNHPQQAGGQAGCACVCPNNAINIWRFDYAFTRQTGQTCNIVGNATTTTVPSILDWTGCMRLPEQMTLFTDVLFPSGGVPLAIGRPAGTFTPGTSVTQELWTEDTADRFSFKLVASDPERGLMFTPTWLQIRGYNIRTSGDDTNLCVGVESWAVGAPLLYLPCDPIDQRQSWIIATTNHMRSVLMVENAEQTTTLCATVPGQATATGTPMRLAKCYMYSGGASSQQVYRFGTGDGLPSVDGLRRSLQQTQDPAAGQSSGAPAGVIETAEVLKAERSPQDTEAP</sequence>
<protein>
    <recommendedName>
        <fullName evidence="4">Bulb-type lectin domain-containing protein</fullName>
    </recommendedName>
</protein>
<dbReference type="InterPro" id="IPR035992">
    <property type="entry name" value="Ricin_B-like_lectins"/>
</dbReference>
<dbReference type="Proteomes" id="UP000612055">
    <property type="component" value="Unassembled WGS sequence"/>
</dbReference>
<evidence type="ECO:0008006" key="4">
    <source>
        <dbReference type="Google" id="ProtNLM"/>
    </source>
</evidence>